<reference evidence="3" key="1">
    <citation type="submission" date="2017-01" db="EMBL/GenBank/DDBJ databases">
        <authorList>
            <person name="Varghese N."/>
            <person name="Submissions S."/>
        </authorList>
    </citation>
    <scope>NUCLEOTIDE SEQUENCE [LARGE SCALE GENOMIC DNA]</scope>
    <source>
        <strain evidence="3">DSM 23127</strain>
    </source>
</reference>
<keyword evidence="1" id="KW-0472">Membrane</keyword>
<sequence>MKKSKVILFNIIGIIVIGLLIIGFALLTNVAPGQSKGDVEMNAEEKAMTEALEPSVQMIFDDAEHFFVTLEEELAHIDIELARTPDTGDDRLLSGFIVELLREDIVAAGEVTLHYTGAPGMEEKERF</sequence>
<evidence type="ECO:0000313" key="2">
    <source>
        <dbReference type="EMBL" id="SIS45916.1"/>
    </source>
</evidence>
<name>A0A1N7J9K3_9BACI</name>
<accession>A0A1N7J9K3</accession>
<proteinExistence type="predicted"/>
<dbReference type="EMBL" id="FTOC01000004">
    <property type="protein sequence ID" value="SIS45916.1"/>
    <property type="molecule type" value="Genomic_DNA"/>
</dbReference>
<evidence type="ECO:0000313" key="3">
    <source>
        <dbReference type="Proteomes" id="UP000187608"/>
    </source>
</evidence>
<dbReference type="AlphaFoldDB" id="A0A1N7J9K3"/>
<gene>
    <name evidence="2" type="ORF">SAMN05421687_104199</name>
</gene>
<evidence type="ECO:0000256" key="1">
    <source>
        <dbReference type="SAM" id="Phobius"/>
    </source>
</evidence>
<dbReference type="RefSeq" id="WP_076558395.1">
    <property type="nucleotide sequence ID" value="NZ_FTOC01000004.1"/>
</dbReference>
<keyword evidence="1" id="KW-1133">Transmembrane helix</keyword>
<dbReference type="STRING" id="570947.SAMN05421687_104199"/>
<dbReference type="OrthoDB" id="9868758at2"/>
<feature type="transmembrane region" description="Helical" evidence="1">
    <location>
        <begin position="7"/>
        <end position="27"/>
    </location>
</feature>
<protein>
    <submittedName>
        <fullName evidence="2">Uncharacterized protein</fullName>
    </submittedName>
</protein>
<dbReference type="Proteomes" id="UP000187608">
    <property type="component" value="Unassembled WGS sequence"/>
</dbReference>
<organism evidence="2 3">
    <name type="scientific">Salimicrobium flavidum</name>
    <dbReference type="NCBI Taxonomy" id="570947"/>
    <lineage>
        <taxon>Bacteria</taxon>
        <taxon>Bacillati</taxon>
        <taxon>Bacillota</taxon>
        <taxon>Bacilli</taxon>
        <taxon>Bacillales</taxon>
        <taxon>Bacillaceae</taxon>
        <taxon>Salimicrobium</taxon>
    </lineage>
</organism>
<keyword evidence="1" id="KW-0812">Transmembrane</keyword>
<keyword evidence="3" id="KW-1185">Reference proteome</keyword>